<gene>
    <name evidence="2" type="ORF">J2S43_005745</name>
</gene>
<sequence>MRKAMLVTGMSIAMLGSTATAANAAGGETVPGPDQFKVQIVSAAGSGCPGDSAKVNVTPENAWFTITYDEFVAWQGPGSKKTDSRKFCQLGIDVDVPSGFTFTIVKIDHRGVANLAKGATAYERGVYYWSGDSETTVIENSLTGPFDKDWQFTDEVETGIVSLMPCGEARTFNAKLDLGVRPGTSNAKKEESTISLDSTDVNFSTEFQLKWETC</sequence>
<accession>A0ABT9N0L3</accession>
<organism evidence="2 3">
    <name type="scientific">Catenuloplanes nepalensis</name>
    <dbReference type="NCBI Taxonomy" id="587533"/>
    <lineage>
        <taxon>Bacteria</taxon>
        <taxon>Bacillati</taxon>
        <taxon>Actinomycetota</taxon>
        <taxon>Actinomycetes</taxon>
        <taxon>Micromonosporales</taxon>
        <taxon>Micromonosporaceae</taxon>
        <taxon>Catenuloplanes</taxon>
    </lineage>
</organism>
<comment type="caution">
    <text evidence="2">The sequence shown here is derived from an EMBL/GenBank/DDBJ whole genome shotgun (WGS) entry which is preliminary data.</text>
</comment>
<feature type="chain" id="PRO_5046824186" description="DUF4360 domain-containing protein" evidence="1">
    <location>
        <begin position="25"/>
        <end position="214"/>
    </location>
</feature>
<proteinExistence type="predicted"/>
<dbReference type="PANTHER" id="PTHR38847">
    <property type="match status" value="1"/>
</dbReference>
<reference evidence="2 3" key="1">
    <citation type="submission" date="2023-07" db="EMBL/GenBank/DDBJ databases">
        <title>Sequencing the genomes of 1000 actinobacteria strains.</title>
        <authorList>
            <person name="Klenk H.-P."/>
        </authorList>
    </citation>
    <scope>NUCLEOTIDE SEQUENCE [LARGE SCALE GENOMIC DNA]</scope>
    <source>
        <strain evidence="2 3">DSM 44710</strain>
    </source>
</reference>
<evidence type="ECO:0000313" key="2">
    <source>
        <dbReference type="EMBL" id="MDP9797233.1"/>
    </source>
</evidence>
<evidence type="ECO:0008006" key="4">
    <source>
        <dbReference type="Google" id="ProtNLM"/>
    </source>
</evidence>
<keyword evidence="1" id="KW-0732">Signal</keyword>
<dbReference type="EMBL" id="JAUSRA010000001">
    <property type="protein sequence ID" value="MDP9797233.1"/>
    <property type="molecule type" value="Genomic_DNA"/>
</dbReference>
<evidence type="ECO:0000313" key="3">
    <source>
        <dbReference type="Proteomes" id="UP001240984"/>
    </source>
</evidence>
<keyword evidence="3" id="KW-1185">Reference proteome</keyword>
<protein>
    <recommendedName>
        <fullName evidence="4">DUF4360 domain-containing protein</fullName>
    </recommendedName>
</protein>
<name>A0ABT9N0L3_9ACTN</name>
<dbReference type="PANTHER" id="PTHR38847:SF1">
    <property type="entry name" value="PSEUDOURIDINE SYNTHASE RSUA_RLUA-LIKE DOMAIN-CONTAINING PROTEIN"/>
    <property type="match status" value="1"/>
</dbReference>
<feature type="signal peptide" evidence="1">
    <location>
        <begin position="1"/>
        <end position="24"/>
    </location>
</feature>
<dbReference type="Proteomes" id="UP001240984">
    <property type="component" value="Unassembled WGS sequence"/>
</dbReference>
<dbReference type="RefSeq" id="WP_306834413.1">
    <property type="nucleotide sequence ID" value="NZ_JAUSRA010000001.1"/>
</dbReference>
<evidence type="ECO:0000256" key="1">
    <source>
        <dbReference type="SAM" id="SignalP"/>
    </source>
</evidence>
<dbReference type="Pfam" id="PF14273">
    <property type="entry name" value="DUF4360"/>
    <property type="match status" value="1"/>
</dbReference>
<dbReference type="InterPro" id="IPR025649">
    <property type="entry name" value="DUF4360"/>
</dbReference>